<dbReference type="GO" id="GO:0008113">
    <property type="term" value="F:peptide-methionine (S)-S-oxide reductase activity"/>
    <property type="evidence" value="ECO:0007669"/>
    <property type="project" value="UniProtKB-EC"/>
</dbReference>
<dbReference type="EMBL" id="JAGGKK010000029">
    <property type="protein sequence ID" value="MBP1950755.1"/>
    <property type="molecule type" value="Genomic_DNA"/>
</dbReference>
<dbReference type="SUPFAM" id="SSF51316">
    <property type="entry name" value="Mss4-like"/>
    <property type="match status" value="1"/>
</dbReference>
<keyword evidence="11" id="KW-1185">Reference proteome</keyword>
<dbReference type="NCBIfam" id="TIGR00401">
    <property type="entry name" value="msrA"/>
    <property type="match status" value="1"/>
</dbReference>
<keyword evidence="3" id="KW-0511">Multifunctional enzyme</keyword>
<dbReference type="Proteomes" id="UP001519328">
    <property type="component" value="Unassembled WGS sequence"/>
</dbReference>
<comment type="caution">
    <text evidence="10">The sequence shown here is derived from an EMBL/GenBank/DDBJ whole genome shotgun (WGS) entry which is preliminary data.</text>
</comment>
<proteinExistence type="inferred from homology"/>
<evidence type="ECO:0000256" key="5">
    <source>
        <dbReference type="ARBA" id="ARBA00048488"/>
    </source>
</evidence>
<evidence type="ECO:0000256" key="7">
    <source>
        <dbReference type="HAMAP-Rule" id="MF_01400"/>
    </source>
</evidence>
<dbReference type="RefSeq" id="WP_209482213.1">
    <property type="nucleotide sequence ID" value="NZ_JAGGKK010000029.1"/>
</dbReference>
<dbReference type="PROSITE" id="PS51790">
    <property type="entry name" value="MSRB"/>
    <property type="match status" value="1"/>
</dbReference>
<feature type="domain" description="MsrB" evidence="9">
    <location>
        <begin position="180"/>
        <end position="303"/>
    </location>
</feature>
<dbReference type="InterPro" id="IPR002569">
    <property type="entry name" value="Met_Sox_Rdtase_MsrA_dom"/>
</dbReference>
<evidence type="ECO:0000256" key="2">
    <source>
        <dbReference type="ARBA" id="ARBA00023002"/>
    </source>
</evidence>
<evidence type="ECO:0000256" key="4">
    <source>
        <dbReference type="ARBA" id="ARBA00047806"/>
    </source>
</evidence>
<evidence type="ECO:0000256" key="1">
    <source>
        <dbReference type="ARBA" id="ARBA00005591"/>
    </source>
</evidence>
<dbReference type="SUPFAM" id="SSF55068">
    <property type="entry name" value="Peptide methionine sulfoxide reductase"/>
    <property type="match status" value="1"/>
</dbReference>
<dbReference type="NCBIfam" id="TIGR00357">
    <property type="entry name" value="peptide-methionine (R)-S-oxide reductase MsrB"/>
    <property type="match status" value="1"/>
</dbReference>
<dbReference type="GO" id="GO:0033743">
    <property type="term" value="F:peptide-methionine (R)-S-oxide reductase activity"/>
    <property type="evidence" value="ECO:0007669"/>
    <property type="project" value="UniProtKB-EC"/>
</dbReference>
<dbReference type="InterPro" id="IPR002579">
    <property type="entry name" value="Met_Sox_Rdtase_MsrB_dom"/>
</dbReference>
<dbReference type="HAMAP" id="MF_01401">
    <property type="entry name" value="MsrA"/>
    <property type="match status" value="1"/>
</dbReference>
<comment type="catalytic activity">
    <reaction evidence="5 7">
        <text>L-methionyl-[protein] + [thioredoxin]-disulfide + H2O = L-methionyl-(R)-S-oxide-[protein] + [thioredoxin]-dithiol</text>
        <dbReference type="Rhea" id="RHEA:24164"/>
        <dbReference type="Rhea" id="RHEA-COMP:10698"/>
        <dbReference type="Rhea" id="RHEA-COMP:10700"/>
        <dbReference type="Rhea" id="RHEA-COMP:12313"/>
        <dbReference type="Rhea" id="RHEA-COMP:12314"/>
        <dbReference type="ChEBI" id="CHEBI:15377"/>
        <dbReference type="ChEBI" id="CHEBI:16044"/>
        <dbReference type="ChEBI" id="CHEBI:29950"/>
        <dbReference type="ChEBI" id="CHEBI:45764"/>
        <dbReference type="ChEBI" id="CHEBI:50058"/>
        <dbReference type="EC" id="1.8.4.12"/>
    </reaction>
</comment>
<comment type="catalytic activity">
    <reaction evidence="6 8">
        <text>[thioredoxin]-disulfide + L-methionine + H2O = L-methionine (S)-S-oxide + [thioredoxin]-dithiol</text>
        <dbReference type="Rhea" id="RHEA:19993"/>
        <dbReference type="Rhea" id="RHEA-COMP:10698"/>
        <dbReference type="Rhea" id="RHEA-COMP:10700"/>
        <dbReference type="ChEBI" id="CHEBI:15377"/>
        <dbReference type="ChEBI" id="CHEBI:29950"/>
        <dbReference type="ChEBI" id="CHEBI:50058"/>
        <dbReference type="ChEBI" id="CHEBI:57844"/>
        <dbReference type="ChEBI" id="CHEBI:58772"/>
        <dbReference type="EC" id="1.8.4.11"/>
    </reaction>
</comment>
<comment type="function">
    <text evidence="8">Has an important function as a repair enzyme for proteins that have been inactivated by oxidation. Catalyzes the reversible oxidation-reduction of methionine sulfoxide in proteins to methionine.</text>
</comment>
<feature type="active site" description="Nucleophile" evidence="7">
    <location>
        <position position="292"/>
    </location>
</feature>
<dbReference type="InterPro" id="IPR036509">
    <property type="entry name" value="Met_Sox_Rdtase_MsrA_sf"/>
</dbReference>
<dbReference type="HAMAP" id="MF_01400">
    <property type="entry name" value="MsrB"/>
    <property type="match status" value="1"/>
</dbReference>
<name>A0ABS4HIK8_9BACI</name>
<dbReference type="Pfam" id="PF01641">
    <property type="entry name" value="SelR"/>
    <property type="match status" value="1"/>
</dbReference>
<feature type="active site" evidence="8">
    <location>
        <position position="14"/>
    </location>
</feature>
<comment type="similarity">
    <text evidence="1 8">Belongs to the MsrA Met sulfoxide reductase family.</text>
</comment>
<dbReference type="EC" id="1.8.4.11" evidence="8"/>
<evidence type="ECO:0000256" key="8">
    <source>
        <dbReference type="HAMAP-Rule" id="MF_01401"/>
    </source>
</evidence>
<dbReference type="InterPro" id="IPR011057">
    <property type="entry name" value="Mss4-like_sf"/>
</dbReference>
<reference evidence="10 11" key="1">
    <citation type="submission" date="2021-03" db="EMBL/GenBank/DDBJ databases">
        <title>Genomic Encyclopedia of Type Strains, Phase IV (KMG-IV): sequencing the most valuable type-strain genomes for metagenomic binning, comparative biology and taxonomic classification.</title>
        <authorList>
            <person name="Goeker M."/>
        </authorList>
    </citation>
    <scope>NUCLEOTIDE SEQUENCE [LARGE SCALE GENOMIC DNA]</scope>
    <source>
        <strain evidence="10 11">DSM 21085</strain>
    </source>
</reference>
<evidence type="ECO:0000313" key="11">
    <source>
        <dbReference type="Proteomes" id="UP001519328"/>
    </source>
</evidence>
<dbReference type="PANTHER" id="PTHR43774">
    <property type="entry name" value="PEPTIDE METHIONINE SULFOXIDE REDUCTASE"/>
    <property type="match status" value="1"/>
</dbReference>
<comment type="catalytic activity">
    <reaction evidence="4 8">
        <text>L-methionyl-[protein] + [thioredoxin]-disulfide + H2O = L-methionyl-(S)-S-oxide-[protein] + [thioredoxin]-dithiol</text>
        <dbReference type="Rhea" id="RHEA:14217"/>
        <dbReference type="Rhea" id="RHEA-COMP:10698"/>
        <dbReference type="Rhea" id="RHEA-COMP:10700"/>
        <dbReference type="Rhea" id="RHEA-COMP:12313"/>
        <dbReference type="Rhea" id="RHEA-COMP:12315"/>
        <dbReference type="ChEBI" id="CHEBI:15377"/>
        <dbReference type="ChEBI" id="CHEBI:16044"/>
        <dbReference type="ChEBI" id="CHEBI:29950"/>
        <dbReference type="ChEBI" id="CHEBI:44120"/>
        <dbReference type="ChEBI" id="CHEBI:50058"/>
        <dbReference type="EC" id="1.8.4.11"/>
    </reaction>
</comment>
<dbReference type="Pfam" id="PF01625">
    <property type="entry name" value="PMSR"/>
    <property type="match status" value="1"/>
</dbReference>
<dbReference type="EC" id="1.8.4.12" evidence="7"/>
<accession>A0ABS4HIK8</accession>
<evidence type="ECO:0000256" key="3">
    <source>
        <dbReference type="ARBA" id="ARBA00023268"/>
    </source>
</evidence>
<dbReference type="Gene3D" id="2.170.150.20">
    <property type="entry name" value="Peptide methionine sulfoxide reductase"/>
    <property type="match status" value="1"/>
</dbReference>
<evidence type="ECO:0000256" key="6">
    <source>
        <dbReference type="ARBA" id="ARBA00048782"/>
    </source>
</evidence>
<gene>
    <name evidence="7" type="primary">msrB</name>
    <name evidence="8" type="synonym">msrA</name>
    <name evidence="10" type="ORF">J2Z82_003727</name>
</gene>
<comment type="caution">
    <text evidence="7">Lacks conserved residue(s) required for the propagation of feature annotation.</text>
</comment>
<dbReference type="PANTHER" id="PTHR43774:SF1">
    <property type="entry name" value="PEPTIDE METHIONINE SULFOXIDE REDUCTASE MSRA 2"/>
    <property type="match status" value="1"/>
</dbReference>
<evidence type="ECO:0000259" key="9">
    <source>
        <dbReference type="PROSITE" id="PS51790"/>
    </source>
</evidence>
<dbReference type="Gene3D" id="3.30.1060.10">
    <property type="entry name" value="Peptide methionine sulphoxide reductase MsrA"/>
    <property type="match status" value="1"/>
</dbReference>
<sequence length="319" mass="36819">MTNQNELATFAGGCFWCMVEPFDQRPGIINVVSGYTGGDTENPTYEQVCSNTTGHVEAVQITFNPGIMSYEQLVNIFWQQIDPTDAGGQFNDRGESYQTAIFYHNKQQKQIAEQSKQKLDQSGKFSKPVITPIIPAKTFYEAEKEHQDYYKRNSFHYKLYKKGSGREDFIKRNWQQTPDKEKLKEQLNPIQYSVTQENATERPFENEYWDNEEEGIYVDIVSGEVLFSSHDKFDAACGWPSFTKPVDPHQLNEETDTSHGMIRTEVRSKNADSHLGHLFDDGPKDKGGMRYCMNSAAMRFIPKEEMQDKGYSNYLYLFK</sequence>
<comment type="similarity">
    <text evidence="7">Belongs to the MsrB Met sulfoxide reductase family.</text>
</comment>
<organism evidence="10 11">
    <name type="scientific">Virgibacillus litoralis</name>
    <dbReference type="NCBI Taxonomy" id="578221"/>
    <lineage>
        <taxon>Bacteria</taxon>
        <taxon>Bacillati</taxon>
        <taxon>Bacillota</taxon>
        <taxon>Bacilli</taxon>
        <taxon>Bacillales</taxon>
        <taxon>Bacillaceae</taxon>
        <taxon>Virgibacillus</taxon>
    </lineage>
</organism>
<evidence type="ECO:0000313" key="10">
    <source>
        <dbReference type="EMBL" id="MBP1950755.1"/>
    </source>
</evidence>
<keyword evidence="2 7" id="KW-0560">Oxidoreductase</keyword>
<protein>
    <recommendedName>
        <fullName evidence="7 8">Multifunctional fusion protein</fullName>
    </recommendedName>
    <domain>
        <recommendedName>
            <fullName evidence="8">Peptide methionine sulfoxide reductase MsrA</fullName>
            <shortName evidence="8">Protein-methionine-S-oxide reductase</shortName>
            <ecNumber evidence="8">1.8.4.11</ecNumber>
        </recommendedName>
        <alternativeName>
            <fullName evidence="8">Peptide-methionine (S)-S-oxide reductase</fullName>
            <shortName evidence="8">Peptide Met(O) reductase</shortName>
        </alternativeName>
    </domain>
    <domain>
        <recommendedName>
            <fullName evidence="7">Peptide methionine sulfoxide reductase MsrB</fullName>
            <ecNumber evidence="7">1.8.4.12</ecNumber>
        </recommendedName>
        <alternativeName>
            <fullName evidence="7">Peptide-methionine (R)-S-oxide reductase</fullName>
        </alternativeName>
    </domain>
</protein>